<name>A0A238BMT6_9BILA</name>
<keyword evidence="1" id="KW-0472">Membrane</keyword>
<keyword evidence="1" id="KW-0812">Transmembrane</keyword>
<organism evidence="2 3">
    <name type="scientific">Onchocerca flexuosa</name>
    <dbReference type="NCBI Taxonomy" id="387005"/>
    <lineage>
        <taxon>Eukaryota</taxon>
        <taxon>Metazoa</taxon>
        <taxon>Ecdysozoa</taxon>
        <taxon>Nematoda</taxon>
        <taxon>Chromadorea</taxon>
        <taxon>Rhabditida</taxon>
        <taxon>Spirurina</taxon>
        <taxon>Spiruromorpha</taxon>
        <taxon>Filarioidea</taxon>
        <taxon>Onchocercidae</taxon>
        <taxon>Onchocerca</taxon>
    </lineage>
</organism>
<dbReference type="EMBL" id="KZ270295">
    <property type="protein sequence ID" value="OZC05970.1"/>
    <property type="molecule type" value="Genomic_DNA"/>
</dbReference>
<dbReference type="Pfam" id="PF04113">
    <property type="entry name" value="Gpi16"/>
    <property type="match status" value="1"/>
</dbReference>
<evidence type="ECO:0000313" key="2">
    <source>
        <dbReference type="EMBL" id="OZC05970.1"/>
    </source>
</evidence>
<dbReference type="Proteomes" id="UP000242913">
    <property type="component" value="Unassembled WGS sequence"/>
</dbReference>
<dbReference type="GO" id="GO:0016255">
    <property type="term" value="P:attachment of GPI anchor to protein"/>
    <property type="evidence" value="ECO:0007669"/>
    <property type="project" value="InterPro"/>
</dbReference>
<dbReference type="InterPro" id="IPR007245">
    <property type="entry name" value="PIG-T"/>
</dbReference>
<evidence type="ECO:0000256" key="1">
    <source>
        <dbReference type="SAM" id="Phobius"/>
    </source>
</evidence>
<keyword evidence="3" id="KW-1185">Reference proteome</keyword>
<accession>A0A238BMT6</accession>
<proteinExistence type="predicted"/>
<keyword evidence="1" id="KW-1133">Transmembrane helix</keyword>
<protein>
    <submittedName>
        <fullName evidence="2">Gpi16 subunit, GPI transamidase component</fullName>
    </submittedName>
</protein>
<evidence type="ECO:0000313" key="3">
    <source>
        <dbReference type="Proteomes" id="UP000242913"/>
    </source>
</evidence>
<feature type="transmembrane region" description="Helical" evidence="1">
    <location>
        <begin position="308"/>
        <end position="327"/>
    </location>
</feature>
<dbReference type="PANTHER" id="PTHR12959">
    <property type="entry name" value="GPI TRANSAMIDASE COMPONENT PIG-T-RELATED"/>
    <property type="match status" value="1"/>
</dbReference>
<dbReference type="PANTHER" id="PTHR12959:SF11">
    <property type="entry name" value="GPI TRANSAMIDASE COMPONENT PIG-T"/>
    <property type="match status" value="1"/>
</dbReference>
<sequence length="384" mass="44428">MYESVFHSMSVHFLHVCEDGTATCGTRRRLELTLNFVSELDLQSRNLDWSFRHIFGRRLDQNCVIADRDIVLFEMDRKVITANNQLRKIGNRIYSLYNISAYPHHAFPIDISAKYESRLELPVNTSPALVTIRSYVTGTNQQSGYLISILRNAQHIPQSVVYTHVVPWFIKIYYHTIRLTCQPLEVKQERFLEGKVNKKVFVPAKDRQRPFLLEWNVTLPENSLCEISLEFDKAFLRVNEYPPDASHGFYIPAPVITFIAATELWEKNRTVLGDSISTTYDEIVGTKNSRIISMHGEVLLILLPVPDFSMPFNVICLVCTAIAMLFGPVHTLTTKMMIPLSEDEKDLAPLPPLRRFLFYLYELIVRRVITIFKKETIVKKEKVQ</sequence>
<reference evidence="2 3" key="1">
    <citation type="submission" date="2015-12" db="EMBL/GenBank/DDBJ databases">
        <title>Draft genome of the nematode, Onchocerca flexuosa.</title>
        <authorList>
            <person name="Mitreva M."/>
        </authorList>
    </citation>
    <scope>NUCLEOTIDE SEQUENCE [LARGE SCALE GENOMIC DNA]</scope>
    <source>
        <strain evidence="2">Red Deer</strain>
    </source>
</reference>
<dbReference type="AlphaFoldDB" id="A0A238BMT6"/>
<gene>
    <name evidence="2" type="ORF">X798_07047</name>
</gene>
<dbReference type="OrthoDB" id="331263at2759"/>
<dbReference type="GO" id="GO:0042765">
    <property type="term" value="C:GPI-anchor transamidase complex"/>
    <property type="evidence" value="ECO:0007669"/>
    <property type="project" value="InterPro"/>
</dbReference>